<dbReference type="GeneID" id="75075197"/>
<protein>
    <submittedName>
        <fullName evidence="1">Uncharacterized protein</fullName>
    </submittedName>
</protein>
<comment type="caution">
    <text evidence="1">The sequence shown here is derived from an EMBL/GenBank/DDBJ whole genome shotgun (WGS) entry which is preliminary data.</text>
</comment>
<reference evidence="1 2" key="1">
    <citation type="submission" date="2012-07" db="EMBL/GenBank/DDBJ databases">
        <authorList>
            <person name="Durkin A.S."/>
            <person name="McCorrison J."/>
            <person name="Torralba M."/>
            <person name="Gillis M."/>
            <person name="Methe B."/>
            <person name="Sutton G."/>
            <person name="Nelson K.E."/>
        </authorList>
    </citation>
    <scope>NUCLEOTIDE SEQUENCE [LARGE SCALE GENOMIC DNA]</scope>
    <source>
        <strain evidence="1 2">Fnf 1007</strain>
    </source>
</reference>
<gene>
    <name evidence="1" type="ORF">HMPREF1127_1117</name>
</gene>
<name>A0AAN3VX54_9FUSO</name>
<evidence type="ECO:0000313" key="1">
    <source>
        <dbReference type="EMBL" id="EJU18735.1"/>
    </source>
</evidence>
<organism evidence="1 2">
    <name type="scientific">Fusobacterium necrophorum subsp. funduliforme Fnf 1007</name>
    <dbReference type="NCBI Taxonomy" id="1161424"/>
    <lineage>
        <taxon>Bacteria</taxon>
        <taxon>Fusobacteriati</taxon>
        <taxon>Fusobacteriota</taxon>
        <taxon>Fusobacteriia</taxon>
        <taxon>Fusobacteriales</taxon>
        <taxon>Fusobacteriaceae</taxon>
        <taxon>Fusobacterium</taxon>
    </lineage>
</organism>
<dbReference type="EMBL" id="ALKK01000011">
    <property type="protein sequence ID" value="EJU18735.1"/>
    <property type="molecule type" value="Genomic_DNA"/>
</dbReference>
<dbReference type="Proteomes" id="UP000003120">
    <property type="component" value="Unassembled WGS sequence"/>
</dbReference>
<sequence length="71" mass="8357">MKIYKYFMSYQFKGNSESGMGNIGIELDEEIKDMKTLERCKRHIEKALKNKKSIQANVIILNFQLLNVEEN</sequence>
<dbReference type="AlphaFoldDB" id="A0AAN3VX54"/>
<evidence type="ECO:0000313" key="2">
    <source>
        <dbReference type="Proteomes" id="UP000003120"/>
    </source>
</evidence>
<accession>A0AAN3VX54</accession>
<dbReference type="RefSeq" id="WP_005960347.1">
    <property type="nucleotide sequence ID" value="NZ_ALKK01000011.1"/>
</dbReference>
<proteinExistence type="predicted"/>